<dbReference type="GO" id="GO:0008725">
    <property type="term" value="F:DNA-3-methyladenine glycosylase activity"/>
    <property type="evidence" value="ECO:0007669"/>
    <property type="project" value="InterPro"/>
</dbReference>
<proteinExistence type="predicted"/>
<dbReference type="RefSeq" id="WP_118174718.1">
    <property type="nucleotide sequence ID" value="NZ_CAMKFF010000004.1"/>
</dbReference>
<dbReference type="PANTHER" id="PTHR30037:SF4">
    <property type="entry name" value="DNA-3-METHYLADENINE GLYCOSYLASE I"/>
    <property type="match status" value="1"/>
</dbReference>
<dbReference type="InterPro" id="IPR052891">
    <property type="entry name" value="DNA-3mA_glycosylase"/>
</dbReference>
<dbReference type="AlphaFoldDB" id="A0A414P007"/>
<feature type="binding site" evidence="1">
    <location>
        <position position="179"/>
    </location>
    <ligand>
        <name>Zn(2+)</name>
        <dbReference type="ChEBI" id="CHEBI:29105"/>
    </ligand>
</feature>
<evidence type="ECO:0000313" key="2">
    <source>
        <dbReference type="EMBL" id="RHF53581.1"/>
    </source>
</evidence>
<reference evidence="2 3" key="1">
    <citation type="submission" date="2018-08" db="EMBL/GenBank/DDBJ databases">
        <title>A genome reference for cultivated species of the human gut microbiota.</title>
        <authorList>
            <person name="Zou Y."/>
            <person name="Xue W."/>
            <person name="Luo G."/>
        </authorList>
    </citation>
    <scope>NUCLEOTIDE SEQUENCE [LARGE SCALE GENOMIC DNA]</scope>
    <source>
        <strain evidence="2 3">AM25-21AC</strain>
    </source>
</reference>
<dbReference type="GO" id="GO:0006284">
    <property type="term" value="P:base-excision repair"/>
    <property type="evidence" value="ECO:0007669"/>
    <property type="project" value="InterPro"/>
</dbReference>
<dbReference type="SUPFAM" id="SSF48150">
    <property type="entry name" value="DNA-glycosylase"/>
    <property type="match status" value="1"/>
</dbReference>
<feature type="binding site" evidence="1">
    <location>
        <position position="13"/>
    </location>
    <ligand>
        <name>Zn(2+)</name>
        <dbReference type="ChEBI" id="CHEBI:29105"/>
    </ligand>
</feature>
<dbReference type="InterPro" id="IPR005019">
    <property type="entry name" value="Adenine_glyco"/>
</dbReference>
<name>A0A414P007_9FIRM</name>
<sequence>MEDLEWSDGRQRCSWANPKNERYVRYHDEEWGRPVHDDGKLFELLLLECFQAGLSWECVLNKREGFRRAFAGFDLEKVCAFTEEDVERLMQDAAIIRHRRKIEAAIGNARVFREIQREFGSFARYLWQWTEGEVLHEYGRTTSPLSDALSKDLKKRGMRFVGSTTIYSYLQAVGVIESHESDCFLSGSRDFHRT</sequence>
<dbReference type="Proteomes" id="UP000283442">
    <property type="component" value="Unassembled WGS sequence"/>
</dbReference>
<dbReference type="Gene3D" id="1.10.340.30">
    <property type="entry name" value="Hypothetical protein, domain 2"/>
    <property type="match status" value="1"/>
</dbReference>
<dbReference type="PANTHER" id="PTHR30037">
    <property type="entry name" value="DNA-3-METHYLADENINE GLYCOSYLASE 1"/>
    <property type="match status" value="1"/>
</dbReference>
<gene>
    <name evidence="2" type="ORF">DW674_01620</name>
</gene>
<accession>A0A414P007</accession>
<dbReference type="OrthoDB" id="9807664at2"/>
<feature type="binding site" evidence="1">
    <location>
        <position position="27"/>
    </location>
    <ligand>
        <name>Zn(2+)</name>
        <dbReference type="ChEBI" id="CHEBI:29105"/>
    </ligand>
</feature>
<dbReference type="Pfam" id="PF03352">
    <property type="entry name" value="Adenine_glyco"/>
    <property type="match status" value="1"/>
</dbReference>
<dbReference type="EMBL" id="QRHE01000001">
    <property type="protein sequence ID" value="RHF53581.1"/>
    <property type="molecule type" value="Genomic_DNA"/>
</dbReference>
<evidence type="ECO:0000313" key="3">
    <source>
        <dbReference type="Proteomes" id="UP000283442"/>
    </source>
</evidence>
<protein>
    <submittedName>
        <fullName evidence="2">DNA-3-methyladenine glycosylase I</fullName>
    </submittedName>
</protein>
<dbReference type="InterPro" id="IPR011257">
    <property type="entry name" value="DNA_glycosylase"/>
</dbReference>
<feature type="binding site" evidence="1">
    <location>
        <position position="183"/>
    </location>
    <ligand>
        <name>Zn(2+)</name>
        <dbReference type="ChEBI" id="CHEBI:29105"/>
    </ligand>
</feature>
<dbReference type="GO" id="GO:0046872">
    <property type="term" value="F:metal ion binding"/>
    <property type="evidence" value="ECO:0007669"/>
    <property type="project" value="UniProtKB-KW"/>
</dbReference>
<keyword evidence="1" id="KW-0862">Zinc</keyword>
<evidence type="ECO:0000256" key="1">
    <source>
        <dbReference type="PIRSR" id="PIRSR605019-1"/>
    </source>
</evidence>
<comment type="caution">
    <text evidence="2">The sequence shown here is derived from an EMBL/GenBank/DDBJ whole genome shotgun (WGS) entry which is preliminary data.</text>
</comment>
<organism evidence="2 3">
    <name type="scientific">Mitsuokella multacida</name>
    <dbReference type="NCBI Taxonomy" id="52226"/>
    <lineage>
        <taxon>Bacteria</taxon>
        <taxon>Bacillati</taxon>
        <taxon>Bacillota</taxon>
        <taxon>Negativicutes</taxon>
        <taxon>Selenomonadales</taxon>
        <taxon>Selenomonadaceae</taxon>
        <taxon>Mitsuokella</taxon>
    </lineage>
</organism>
<keyword evidence="1" id="KW-0479">Metal-binding</keyword>